<evidence type="ECO:0000256" key="2">
    <source>
        <dbReference type="ARBA" id="ARBA00007069"/>
    </source>
</evidence>
<dbReference type="AlphaFoldDB" id="A0A9Q8YC48"/>
<feature type="transmembrane region" description="Helical" evidence="8">
    <location>
        <begin position="185"/>
        <end position="203"/>
    </location>
</feature>
<keyword evidence="13" id="KW-1185">Reference proteome</keyword>
<keyword evidence="10" id="KW-0614">Plasmid</keyword>
<geneLocation type="plasmid" evidence="10 12">
    <name>pA</name>
</geneLocation>
<evidence type="ECO:0000313" key="12">
    <source>
        <dbReference type="Proteomes" id="UP001055460"/>
    </source>
</evidence>
<dbReference type="InterPro" id="IPR000515">
    <property type="entry name" value="MetI-like"/>
</dbReference>
<keyword evidence="6 8" id="KW-1133">Transmembrane helix</keyword>
<dbReference type="CDD" id="cd06261">
    <property type="entry name" value="TM_PBP2"/>
    <property type="match status" value="1"/>
</dbReference>
<reference evidence="11 13" key="2">
    <citation type="submission" date="2023-03" db="EMBL/GenBank/DDBJ databases">
        <title>Comparative genome and transcriptome analysis combination mining strategies for increasing vitamin B12 production of Ensifer adhaerens strain.</title>
        <authorList>
            <person name="Yongheng L."/>
        </authorList>
    </citation>
    <scope>NUCLEOTIDE SEQUENCE [LARGE SCALE GENOMIC DNA]</scope>
    <source>
        <strain evidence="11 13">Casida A-T305</strain>
        <plasmid evidence="11 13">unnamedA</plasmid>
    </source>
</reference>
<dbReference type="KEGG" id="eah:FA04_25700"/>
<dbReference type="Gene3D" id="1.10.3720.10">
    <property type="entry name" value="MetI-like"/>
    <property type="match status" value="1"/>
</dbReference>
<dbReference type="EMBL" id="CP098808">
    <property type="protein sequence ID" value="USJ25801.1"/>
    <property type="molecule type" value="Genomic_DNA"/>
</dbReference>
<evidence type="ECO:0000256" key="1">
    <source>
        <dbReference type="ARBA" id="ARBA00004651"/>
    </source>
</evidence>
<organism evidence="10 12">
    <name type="scientific">Ensifer adhaerens</name>
    <name type="common">Sinorhizobium morelense</name>
    <dbReference type="NCBI Taxonomy" id="106592"/>
    <lineage>
        <taxon>Bacteria</taxon>
        <taxon>Pseudomonadati</taxon>
        <taxon>Pseudomonadota</taxon>
        <taxon>Alphaproteobacteria</taxon>
        <taxon>Hyphomicrobiales</taxon>
        <taxon>Rhizobiaceae</taxon>
        <taxon>Sinorhizobium/Ensifer group</taxon>
        <taxon>Ensifer</taxon>
    </lineage>
</organism>
<dbReference type="InterPro" id="IPR035906">
    <property type="entry name" value="MetI-like_sf"/>
</dbReference>
<dbReference type="SUPFAM" id="SSF161098">
    <property type="entry name" value="MetI-like"/>
    <property type="match status" value="1"/>
</dbReference>
<gene>
    <name evidence="10" type="ORF">NE863_25395</name>
    <name evidence="11" type="ORF">P4B07_26030</name>
</gene>
<evidence type="ECO:0000256" key="5">
    <source>
        <dbReference type="ARBA" id="ARBA00022692"/>
    </source>
</evidence>
<keyword evidence="7 8" id="KW-0472">Membrane</keyword>
<comment type="subcellular location">
    <subcellularLocation>
        <location evidence="1 8">Cell membrane</location>
        <topology evidence="1 8">Multi-pass membrane protein</topology>
    </subcellularLocation>
</comment>
<feature type="transmembrane region" description="Helical" evidence="8">
    <location>
        <begin position="66"/>
        <end position="92"/>
    </location>
</feature>
<proteinExistence type="inferred from homology"/>
<sequence length="264" mass="28914">MRALFHDWPGLALKSFYWLFVLYLFLPLSLMVAVSFKDASFISFPLGNLTIDWYAKVIKDKQFLDACLYTIMIAAATTAIATVIGVWIAMLIGSLRGAAQYVAFAVACLPAVVPGMISAISLRIFITTIDLPTGTVAIILGHVVHAVPFVVVMVLTRLRSMPGNLVDAARDLGADSIVTFFRVTLPYLGPAIFGGMIFCLLLSSDDFVRTFFLGGYRPTLPMLIFARVQSGMSPEINVMATLVLVVTAVVGLYAEYLTRRSRIR</sequence>
<reference evidence="10" key="1">
    <citation type="submission" date="2022-06" db="EMBL/GenBank/DDBJ databases">
        <title>Physiological and biochemical characterization and genomic elucidation of a strain of the genus Ensifer adhaerens M8 that combines arsenic oxidation and chromium reduction.</title>
        <authorList>
            <person name="Li X."/>
            <person name="Yu c."/>
        </authorList>
    </citation>
    <scope>NUCLEOTIDE SEQUENCE</scope>
    <source>
        <strain evidence="10">M8</strain>
        <plasmid evidence="10">pA</plasmid>
    </source>
</reference>
<evidence type="ECO:0000256" key="3">
    <source>
        <dbReference type="ARBA" id="ARBA00022448"/>
    </source>
</evidence>
<evidence type="ECO:0000313" key="13">
    <source>
        <dbReference type="Proteomes" id="UP001214094"/>
    </source>
</evidence>
<dbReference type="PANTHER" id="PTHR43848">
    <property type="entry name" value="PUTRESCINE TRANSPORT SYSTEM PERMEASE PROTEIN POTI"/>
    <property type="match status" value="1"/>
</dbReference>
<keyword evidence="5 8" id="KW-0812">Transmembrane</keyword>
<geneLocation type="plasmid" evidence="11 13">
    <name>unnamedA</name>
</geneLocation>
<dbReference type="Proteomes" id="UP001055460">
    <property type="component" value="Plasmid pA"/>
</dbReference>
<evidence type="ECO:0000256" key="6">
    <source>
        <dbReference type="ARBA" id="ARBA00022989"/>
    </source>
</evidence>
<feature type="domain" description="ABC transmembrane type-1" evidence="9">
    <location>
        <begin position="67"/>
        <end position="254"/>
    </location>
</feature>
<evidence type="ECO:0000313" key="10">
    <source>
        <dbReference type="EMBL" id="USJ25801.1"/>
    </source>
</evidence>
<dbReference type="Proteomes" id="UP001214094">
    <property type="component" value="Plasmid unnamedA"/>
</dbReference>
<dbReference type="Pfam" id="PF00528">
    <property type="entry name" value="BPD_transp_1"/>
    <property type="match status" value="1"/>
</dbReference>
<dbReference type="PANTHER" id="PTHR43848:SF2">
    <property type="entry name" value="PUTRESCINE TRANSPORT SYSTEM PERMEASE PROTEIN POTI"/>
    <property type="match status" value="1"/>
</dbReference>
<feature type="transmembrane region" description="Helical" evidence="8">
    <location>
        <begin position="16"/>
        <end position="36"/>
    </location>
</feature>
<dbReference type="EMBL" id="CP121309">
    <property type="protein sequence ID" value="WFP93191.1"/>
    <property type="molecule type" value="Genomic_DNA"/>
</dbReference>
<evidence type="ECO:0000256" key="8">
    <source>
        <dbReference type="RuleBase" id="RU363032"/>
    </source>
</evidence>
<evidence type="ECO:0000259" key="9">
    <source>
        <dbReference type="PROSITE" id="PS50928"/>
    </source>
</evidence>
<protein>
    <submittedName>
        <fullName evidence="10">ABC transporter permease</fullName>
    </submittedName>
</protein>
<feature type="transmembrane region" description="Helical" evidence="8">
    <location>
        <begin position="134"/>
        <end position="155"/>
    </location>
</feature>
<accession>A0A9Q8YC48</accession>
<name>A0A9Q8YC48_ENSAD</name>
<dbReference type="GO" id="GO:0055085">
    <property type="term" value="P:transmembrane transport"/>
    <property type="evidence" value="ECO:0007669"/>
    <property type="project" value="InterPro"/>
</dbReference>
<dbReference type="RefSeq" id="WP_034805885.1">
    <property type="nucleotide sequence ID" value="NZ_CAXURO020000002.1"/>
</dbReference>
<keyword evidence="3 8" id="KW-0813">Transport</keyword>
<evidence type="ECO:0000256" key="4">
    <source>
        <dbReference type="ARBA" id="ARBA00022475"/>
    </source>
</evidence>
<keyword evidence="4" id="KW-1003">Cell membrane</keyword>
<feature type="transmembrane region" description="Helical" evidence="8">
    <location>
        <begin position="236"/>
        <end position="254"/>
    </location>
</feature>
<evidence type="ECO:0000313" key="11">
    <source>
        <dbReference type="EMBL" id="WFP93191.1"/>
    </source>
</evidence>
<evidence type="ECO:0000256" key="7">
    <source>
        <dbReference type="ARBA" id="ARBA00023136"/>
    </source>
</evidence>
<dbReference type="InterPro" id="IPR051789">
    <property type="entry name" value="Bact_Polyamine_Transport"/>
</dbReference>
<comment type="similarity">
    <text evidence="2">Belongs to the binding-protein-dependent transport system permease family. CysTW subfamily.</text>
</comment>
<dbReference type="PROSITE" id="PS50928">
    <property type="entry name" value="ABC_TM1"/>
    <property type="match status" value="1"/>
</dbReference>
<dbReference type="GeneID" id="29521868"/>
<dbReference type="GO" id="GO:0005886">
    <property type="term" value="C:plasma membrane"/>
    <property type="evidence" value="ECO:0007669"/>
    <property type="project" value="UniProtKB-SubCell"/>
</dbReference>
<feature type="transmembrane region" description="Helical" evidence="8">
    <location>
        <begin position="98"/>
        <end position="122"/>
    </location>
</feature>